<dbReference type="STRING" id="517418.Ctha_2728"/>
<dbReference type="eggNOG" id="COG0438">
    <property type="taxonomic scope" value="Bacteria"/>
</dbReference>
<reference evidence="3 4" key="1">
    <citation type="submission" date="2008-06" db="EMBL/GenBank/DDBJ databases">
        <title>Complete sequence of Chloroherpeton thalassium ATCC 35110.</title>
        <authorList>
            <consortium name="US DOE Joint Genome Institute"/>
            <person name="Lucas S."/>
            <person name="Copeland A."/>
            <person name="Lapidus A."/>
            <person name="Glavina del Rio T."/>
            <person name="Dalin E."/>
            <person name="Tice H."/>
            <person name="Bruce D."/>
            <person name="Goodwin L."/>
            <person name="Pitluck S."/>
            <person name="Schmutz J."/>
            <person name="Larimer F."/>
            <person name="Land M."/>
            <person name="Hauser L."/>
            <person name="Kyrpides N."/>
            <person name="Mikhailova N."/>
            <person name="Liu Z."/>
            <person name="Li T."/>
            <person name="Zhao F."/>
            <person name="Overmann J."/>
            <person name="Bryant D.A."/>
            <person name="Richardson P."/>
        </authorList>
    </citation>
    <scope>NUCLEOTIDE SEQUENCE [LARGE SCALE GENOMIC DNA]</scope>
    <source>
        <strain evidence="4">ATCC 35110 / GB-78</strain>
    </source>
</reference>
<dbReference type="PANTHER" id="PTHR12526:SF629">
    <property type="entry name" value="TEICHURONIC ACID BIOSYNTHESIS GLYCOSYLTRANSFERASE TUAH-RELATED"/>
    <property type="match status" value="1"/>
</dbReference>
<proteinExistence type="predicted"/>
<dbReference type="Pfam" id="PF13692">
    <property type="entry name" value="Glyco_trans_1_4"/>
    <property type="match status" value="1"/>
</dbReference>
<dbReference type="Gene3D" id="3.40.50.2000">
    <property type="entry name" value="Glycogen Phosphorylase B"/>
    <property type="match status" value="2"/>
</dbReference>
<protein>
    <submittedName>
        <fullName evidence="3">Glycosyl transferase group 1</fullName>
    </submittedName>
</protein>
<keyword evidence="1" id="KW-0328">Glycosyltransferase</keyword>
<dbReference type="GO" id="GO:0016757">
    <property type="term" value="F:glycosyltransferase activity"/>
    <property type="evidence" value="ECO:0007669"/>
    <property type="project" value="UniProtKB-KW"/>
</dbReference>
<evidence type="ECO:0000256" key="2">
    <source>
        <dbReference type="ARBA" id="ARBA00022679"/>
    </source>
</evidence>
<evidence type="ECO:0000313" key="4">
    <source>
        <dbReference type="Proteomes" id="UP000001208"/>
    </source>
</evidence>
<keyword evidence="2 3" id="KW-0808">Transferase</keyword>
<keyword evidence="4" id="KW-1185">Reference proteome</keyword>
<dbReference type="AlphaFoldDB" id="B3QYV4"/>
<dbReference type="KEGG" id="cts:Ctha_2728"/>
<evidence type="ECO:0000256" key="1">
    <source>
        <dbReference type="ARBA" id="ARBA00022676"/>
    </source>
</evidence>
<dbReference type="EMBL" id="CP001100">
    <property type="protein sequence ID" value="ACF15177.1"/>
    <property type="molecule type" value="Genomic_DNA"/>
</dbReference>
<dbReference type="HOGENOM" id="CLU_643557_0_0_10"/>
<gene>
    <name evidence="3" type="ordered locus">Ctha_2728</name>
</gene>
<sequence length="426" mass="47380">MPHQKSLATGTHLPYTLFFVNKFNWLDASPMATVSTFSTYALAEQGQHTTLIIEGDTAAASDELLKEKFGLAPRPNYRVKLLQRKIFGKVKSSEIFFLRAVGHILKNSPDGKRVVVITRNTTFLFYLVMLKKLFGFTVLFEAHGYHGTVNLPNLPLRPPLSFLQRYSSYRLLEQFLLNQCSGLICITRPQCQLYRADFVKIPTAVLPLGSRPPEMKTAALPQFSKKRLVYIGRLTTHIDVDLMIQAIKAIASDGISLVWVGLKSGDIEVLAKKIREAGLPEGAFLLKGWMAHKDMAALLREETSVGLATYKPTYRSAVVTCPTKIFDYYAVGLPVIAAKLPTVEDLVTDGHHGVLYDTANAHESLVAAISRLCTDEALYSKMQASVLAAAEYFSWQNRAKRLISFAQAIQSGNAQKYASCNFVRPL</sequence>
<dbReference type="OrthoDB" id="9816564at2"/>
<organism evidence="3 4">
    <name type="scientific">Chloroherpeton thalassium (strain ATCC 35110 / GB-78)</name>
    <dbReference type="NCBI Taxonomy" id="517418"/>
    <lineage>
        <taxon>Bacteria</taxon>
        <taxon>Pseudomonadati</taxon>
        <taxon>Chlorobiota</taxon>
        <taxon>Chlorobiia</taxon>
        <taxon>Chlorobiales</taxon>
        <taxon>Chloroherpetonaceae</taxon>
        <taxon>Chloroherpeton</taxon>
    </lineage>
</organism>
<evidence type="ECO:0000313" key="3">
    <source>
        <dbReference type="EMBL" id="ACF15177.1"/>
    </source>
</evidence>
<dbReference type="PANTHER" id="PTHR12526">
    <property type="entry name" value="GLYCOSYLTRANSFERASE"/>
    <property type="match status" value="1"/>
</dbReference>
<name>B3QYV4_CHLT3</name>
<dbReference type="RefSeq" id="WP_012501259.1">
    <property type="nucleotide sequence ID" value="NC_011026.1"/>
</dbReference>
<accession>B3QYV4</accession>
<dbReference type="SUPFAM" id="SSF53756">
    <property type="entry name" value="UDP-Glycosyltransferase/glycogen phosphorylase"/>
    <property type="match status" value="1"/>
</dbReference>
<dbReference type="Proteomes" id="UP000001208">
    <property type="component" value="Chromosome"/>
</dbReference>